<evidence type="ECO:0000259" key="11">
    <source>
        <dbReference type="PROSITE" id="PS50171"/>
    </source>
</evidence>
<gene>
    <name evidence="12" type="primary">Dsec\GM16640</name>
    <name evidence="12" type="ORF">Dsec_GM16640</name>
</gene>
<dbReference type="InterPro" id="IPR001202">
    <property type="entry name" value="WW_dom"/>
</dbReference>
<feature type="compositionally biased region" description="Low complexity" evidence="8">
    <location>
        <begin position="97"/>
        <end position="114"/>
    </location>
</feature>
<feature type="region of interest" description="Disordered" evidence="8">
    <location>
        <begin position="345"/>
        <end position="400"/>
    </location>
</feature>
<evidence type="ECO:0000256" key="2">
    <source>
        <dbReference type="ARBA" id="ARBA00022723"/>
    </source>
</evidence>
<dbReference type="STRING" id="7238.B4ID23"/>
<feature type="region of interest" description="Disordered" evidence="8">
    <location>
        <begin position="302"/>
        <end position="331"/>
    </location>
</feature>
<accession>B4ID23</accession>
<dbReference type="Gene3D" id="2.20.70.10">
    <property type="match status" value="1"/>
</dbReference>
<dbReference type="Pfam" id="PF06220">
    <property type="entry name" value="zf-U1"/>
    <property type="match status" value="1"/>
</dbReference>
<dbReference type="FunFam" id="1.10.220.150:FF:000005">
    <property type="entry name" value="Arf-GAP domain and FG repeat-containing protein 1"/>
    <property type="match status" value="1"/>
</dbReference>
<dbReference type="GO" id="GO:0003676">
    <property type="term" value="F:nucleic acid binding"/>
    <property type="evidence" value="ECO:0007669"/>
    <property type="project" value="InterPro"/>
</dbReference>
<dbReference type="SMART" id="SM00105">
    <property type="entry name" value="ArfGap"/>
    <property type="match status" value="1"/>
</dbReference>
<dbReference type="InterPro" id="IPR003604">
    <property type="entry name" value="Matrin/U1-like-C_Znf_C2H2"/>
</dbReference>
<dbReference type="SMART" id="SM00451">
    <property type="entry name" value="ZnF_U1"/>
    <property type="match status" value="1"/>
</dbReference>
<evidence type="ECO:0000256" key="8">
    <source>
        <dbReference type="SAM" id="MobiDB-lite"/>
    </source>
</evidence>
<dbReference type="GO" id="GO:0005096">
    <property type="term" value="F:GTPase activator activity"/>
    <property type="evidence" value="ECO:0007669"/>
    <property type="project" value="InterPro"/>
</dbReference>
<feature type="region of interest" description="Disordered" evidence="8">
    <location>
        <begin position="783"/>
        <end position="812"/>
    </location>
</feature>
<dbReference type="SMART" id="SM00456">
    <property type="entry name" value="WW"/>
    <property type="match status" value="1"/>
</dbReference>
<evidence type="ECO:0000256" key="3">
    <source>
        <dbReference type="ARBA" id="ARBA00022737"/>
    </source>
</evidence>
<dbReference type="InterPro" id="IPR052248">
    <property type="entry name" value="Arf-GAP_FG-repeat_protein"/>
</dbReference>
<feature type="region of interest" description="Disordered" evidence="8">
    <location>
        <begin position="97"/>
        <end position="119"/>
    </location>
</feature>
<feature type="domain" description="Matrin-type" evidence="11">
    <location>
        <begin position="11"/>
        <end position="42"/>
    </location>
</feature>
<feature type="region of interest" description="Disordered" evidence="8">
    <location>
        <begin position="832"/>
        <end position="853"/>
    </location>
</feature>
<keyword evidence="3" id="KW-0677">Repeat</keyword>
<dbReference type="GO" id="GO:0008270">
    <property type="term" value="F:zinc ion binding"/>
    <property type="evidence" value="ECO:0007669"/>
    <property type="project" value="UniProtKB-KW"/>
</dbReference>
<dbReference type="AlphaFoldDB" id="B4ID23"/>
<dbReference type="PROSITE" id="PS50115">
    <property type="entry name" value="ARFGAP"/>
    <property type="match status" value="1"/>
</dbReference>
<dbReference type="EMBL" id="CH480829">
    <property type="protein sequence ID" value="EDW45449.1"/>
    <property type="molecule type" value="Genomic_DNA"/>
</dbReference>
<proteinExistence type="predicted"/>
<dbReference type="PhylomeDB" id="B4ID23"/>
<feature type="compositionally biased region" description="Polar residues" evidence="8">
    <location>
        <begin position="983"/>
        <end position="1006"/>
    </location>
</feature>
<reference evidence="12 13" key="1">
    <citation type="journal article" date="2007" name="Nature">
        <title>Evolution of genes and genomes on the Drosophila phylogeny.</title>
        <authorList>
            <consortium name="Drosophila 12 Genomes Consortium"/>
            <person name="Clark A.G."/>
            <person name="Eisen M.B."/>
            <person name="Smith D.R."/>
            <person name="Bergman C.M."/>
            <person name="Oliver B."/>
            <person name="Markow T.A."/>
            <person name="Kaufman T.C."/>
            <person name="Kellis M."/>
            <person name="Gelbart W."/>
            <person name="Iyer V.N."/>
            <person name="Pollard D.A."/>
            <person name="Sackton T.B."/>
            <person name="Larracuente A.M."/>
            <person name="Singh N.D."/>
            <person name="Abad J.P."/>
            <person name="Abt D.N."/>
            <person name="Adryan B."/>
            <person name="Aguade M."/>
            <person name="Akashi H."/>
            <person name="Anderson W.W."/>
            <person name="Aquadro C.F."/>
            <person name="Ardell D.H."/>
            <person name="Arguello R."/>
            <person name="Artieri C.G."/>
            <person name="Barbash D.A."/>
            <person name="Barker D."/>
            <person name="Barsanti P."/>
            <person name="Batterham P."/>
            <person name="Batzoglou S."/>
            <person name="Begun D."/>
            <person name="Bhutkar A."/>
            <person name="Blanco E."/>
            <person name="Bosak S.A."/>
            <person name="Bradley R.K."/>
            <person name="Brand A.D."/>
            <person name="Brent M.R."/>
            <person name="Brooks A.N."/>
            <person name="Brown R.H."/>
            <person name="Butlin R.K."/>
            <person name="Caggese C."/>
            <person name="Calvi B.R."/>
            <person name="Bernardo de Carvalho A."/>
            <person name="Caspi A."/>
            <person name="Castrezana S."/>
            <person name="Celniker S.E."/>
            <person name="Chang J.L."/>
            <person name="Chapple C."/>
            <person name="Chatterji S."/>
            <person name="Chinwalla A."/>
            <person name="Civetta A."/>
            <person name="Clifton S.W."/>
            <person name="Comeron J.M."/>
            <person name="Costello J.C."/>
            <person name="Coyne J.A."/>
            <person name="Daub J."/>
            <person name="David R.G."/>
            <person name="Delcher A.L."/>
            <person name="Delehaunty K."/>
            <person name="Do C.B."/>
            <person name="Ebling H."/>
            <person name="Edwards K."/>
            <person name="Eickbush T."/>
            <person name="Evans J.D."/>
            <person name="Filipski A."/>
            <person name="Findeiss S."/>
            <person name="Freyhult E."/>
            <person name="Fulton L."/>
            <person name="Fulton R."/>
            <person name="Garcia A.C."/>
            <person name="Gardiner A."/>
            <person name="Garfield D.A."/>
            <person name="Garvin B.E."/>
            <person name="Gibson G."/>
            <person name="Gilbert D."/>
            <person name="Gnerre S."/>
            <person name="Godfrey J."/>
            <person name="Good R."/>
            <person name="Gotea V."/>
            <person name="Gravely B."/>
            <person name="Greenberg A.J."/>
            <person name="Griffiths-Jones S."/>
            <person name="Gross S."/>
            <person name="Guigo R."/>
            <person name="Gustafson E.A."/>
            <person name="Haerty W."/>
            <person name="Hahn M.W."/>
            <person name="Halligan D.L."/>
            <person name="Halpern A.L."/>
            <person name="Halter G.M."/>
            <person name="Han M.V."/>
            <person name="Heger A."/>
            <person name="Hillier L."/>
            <person name="Hinrichs A.S."/>
            <person name="Holmes I."/>
            <person name="Hoskins R.A."/>
            <person name="Hubisz M.J."/>
            <person name="Hultmark D."/>
            <person name="Huntley M.A."/>
            <person name="Jaffe D.B."/>
            <person name="Jagadeeshan S."/>
            <person name="Jeck W.R."/>
            <person name="Johnson J."/>
            <person name="Jones C.D."/>
            <person name="Jordan W.C."/>
            <person name="Karpen G.H."/>
            <person name="Kataoka E."/>
            <person name="Keightley P.D."/>
            <person name="Kheradpour P."/>
            <person name="Kirkness E.F."/>
            <person name="Koerich L.B."/>
            <person name="Kristiansen K."/>
            <person name="Kudrna D."/>
            <person name="Kulathinal R.J."/>
            <person name="Kumar S."/>
            <person name="Kwok R."/>
            <person name="Lander E."/>
            <person name="Langley C.H."/>
            <person name="Lapoint R."/>
            <person name="Lazzaro B.P."/>
            <person name="Lee S.J."/>
            <person name="Levesque L."/>
            <person name="Li R."/>
            <person name="Lin C.F."/>
            <person name="Lin M.F."/>
            <person name="Lindblad-Toh K."/>
            <person name="Llopart A."/>
            <person name="Long M."/>
            <person name="Low L."/>
            <person name="Lozovsky E."/>
            <person name="Lu J."/>
            <person name="Luo M."/>
            <person name="Machado C.A."/>
            <person name="Makalowski W."/>
            <person name="Marzo M."/>
            <person name="Matsuda M."/>
            <person name="Matzkin L."/>
            <person name="McAllister B."/>
            <person name="McBride C.S."/>
            <person name="McKernan B."/>
            <person name="McKernan K."/>
            <person name="Mendez-Lago M."/>
            <person name="Minx P."/>
            <person name="Mollenhauer M.U."/>
            <person name="Montooth K."/>
            <person name="Mount S.M."/>
            <person name="Mu X."/>
            <person name="Myers E."/>
            <person name="Negre B."/>
            <person name="Newfeld S."/>
            <person name="Nielsen R."/>
            <person name="Noor M.A."/>
            <person name="O'Grady P."/>
            <person name="Pachter L."/>
            <person name="Papaceit M."/>
            <person name="Parisi M.J."/>
            <person name="Parisi M."/>
            <person name="Parts L."/>
            <person name="Pedersen J.S."/>
            <person name="Pesole G."/>
            <person name="Phillippy A.M."/>
            <person name="Ponting C.P."/>
            <person name="Pop M."/>
            <person name="Porcelli D."/>
            <person name="Powell J.R."/>
            <person name="Prohaska S."/>
            <person name="Pruitt K."/>
            <person name="Puig M."/>
            <person name="Quesneville H."/>
            <person name="Ram K.R."/>
            <person name="Rand D."/>
            <person name="Rasmussen M.D."/>
            <person name="Reed L.K."/>
            <person name="Reenan R."/>
            <person name="Reily A."/>
            <person name="Remington K.A."/>
            <person name="Rieger T.T."/>
            <person name="Ritchie M.G."/>
            <person name="Robin C."/>
            <person name="Rogers Y.H."/>
            <person name="Rohde C."/>
            <person name="Rozas J."/>
            <person name="Rubenfield M.J."/>
            <person name="Ruiz A."/>
            <person name="Russo S."/>
            <person name="Salzberg S.L."/>
            <person name="Sanchez-Gracia A."/>
            <person name="Saranga D.J."/>
            <person name="Sato H."/>
            <person name="Schaeffer S.W."/>
            <person name="Schatz M.C."/>
            <person name="Schlenke T."/>
            <person name="Schwartz R."/>
            <person name="Segarra C."/>
            <person name="Singh R.S."/>
            <person name="Sirot L."/>
            <person name="Sirota M."/>
            <person name="Sisneros N.B."/>
            <person name="Smith C.D."/>
            <person name="Smith T.F."/>
            <person name="Spieth J."/>
            <person name="Stage D.E."/>
            <person name="Stark A."/>
            <person name="Stephan W."/>
            <person name="Strausberg R.L."/>
            <person name="Strempel S."/>
            <person name="Sturgill D."/>
            <person name="Sutton G."/>
            <person name="Sutton G.G."/>
            <person name="Tao W."/>
            <person name="Teichmann S."/>
            <person name="Tobari Y.N."/>
            <person name="Tomimura Y."/>
            <person name="Tsolas J.M."/>
            <person name="Valente V.L."/>
            <person name="Venter E."/>
            <person name="Venter J.C."/>
            <person name="Vicario S."/>
            <person name="Vieira F.G."/>
            <person name="Vilella A.J."/>
            <person name="Villasante A."/>
            <person name="Walenz B."/>
            <person name="Wang J."/>
            <person name="Wasserman M."/>
            <person name="Watts T."/>
            <person name="Wilson D."/>
            <person name="Wilson R.K."/>
            <person name="Wing R.A."/>
            <person name="Wolfner M.F."/>
            <person name="Wong A."/>
            <person name="Wong G.K."/>
            <person name="Wu C.I."/>
            <person name="Wu G."/>
            <person name="Yamamoto D."/>
            <person name="Yang H.P."/>
            <person name="Yang S.P."/>
            <person name="Yorke J.A."/>
            <person name="Yoshida K."/>
            <person name="Zdobnov E."/>
            <person name="Zhang P."/>
            <person name="Zhang Y."/>
            <person name="Zimin A.V."/>
            <person name="Baldwin J."/>
            <person name="Abdouelleil A."/>
            <person name="Abdulkadir J."/>
            <person name="Abebe A."/>
            <person name="Abera B."/>
            <person name="Abreu J."/>
            <person name="Acer S.C."/>
            <person name="Aftuck L."/>
            <person name="Alexander A."/>
            <person name="An P."/>
            <person name="Anderson E."/>
            <person name="Anderson S."/>
            <person name="Arachi H."/>
            <person name="Azer M."/>
            <person name="Bachantsang P."/>
            <person name="Barry A."/>
            <person name="Bayul T."/>
            <person name="Berlin A."/>
            <person name="Bessette D."/>
            <person name="Bloom T."/>
            <person name="Blye J."/>
            <person name="Boguslavskiy L."/>
            <person name="Bonnet C."/>
            <person name="Boukhgalter B."/>
            <person name="Bourzgui I."/>
            <person name="Brown A."/>
            <person name="Cahill P."/>
            <person name="Channer S."/>
            <person name="Cheshatsang Y."/>
            <person name="Chuda L."/>
            <person name="Citroen M."/>
            <person name="Collymore A."/>
            <person name="Cooke P."/>
            <person name="Costello M."/>
            <person name="D'Aco K."/>
            <person name="Daza R."/>
            <person name="De Haan G."/>
            <person name="DeGray S."/>
            <person name="DeMaso C."/>
            <person name="Dhargay N."/>
            <person name="Dooley K."/>
            <person name="Dooley E."/>
            <person name="Doricent M."/>
            <person name="Dorje P."/>
            <person name="Dorjee K."/>
            <person name="Dupes A."/>
            <person name="Elong R."/>
            <person name="Falk J."/>
            <person name="Farina A."/>
            <person name="Faro S."/>
            <person name="Ferguson D."/>
            <person name="Fisher S."/>
            <person name="Foley C.D."/>
            <person name="Franke A."/>
            <person name="Friedrich D."/>
            <person name="Gadbois L."/>
            <person name="Gearin G."/>
            <person name="Gearin C.R."/>
            <person name="Giannoukos G."/>
            <person name="Goode T."/>
            <person name="Graham J."/>
            <person name="Grandbois E."/>
            <person name="Grewal S."/>
            <person name="Gyaltsen K."/>
            <person name="Hafez N."/>
            <person name="Hagos B."/>
            <person name="Hall J."/>
            <person name="Henson C."/>
            <person name="Hollinger A."/>
            <person name="Honan T."/>
            <person name="Huard M.D."/>
            <person name="Hughes L."/>
            <person name="Hurhula B."/>
            <person name="Husby M.E."/>
            <person name="Kamat A."/>
            <person name="Kanga B."/>
            <person name="Kashin S."/>
            <person name="Khazanovich D."/>
            <person name="Kisner P."/>
            <person name="Lance K."/>
            <person name="Lara M."/>
            <person name="Lee W."/>
            <person name="Lennon N."/>
            <person name="Letendre F."/>
            <person name="LeVine R."/>
            <person name="Lipovsky A."/>
            <person name="Liu X."/>
            <person name="Liu J."/>
            <person name="Liu S."/>
            <person name="Lokyitsang T."/>
            <person name="Lokyitsang Y."/>
            <person name="Lubonja R."/>
            <person name="Lui A."/>
            <person name="MacDonald P."/>
            <person name="Magnisalis V."/>
            <person name="Maru K."/>
            <person name="Matthews C."/>
            <person name="McCusker W."/>
            <person name="McDonough S."/>
            <person name="Mehta T."/>
            <person name="Meldrim J."/>
            <person name="Meneus L."/>
            <person name="Mihai O."/>
            <person name="Mihalev A."/>
            <person name="Mihova T."/>
            <person name="Mittelman R."/>
            <person name="Mlenga V."/>
            <person name="Montmayeur A."/>
            <person name="Mulrain L."/>
            <person name="Navidi A."/>
            <person name="Naylor J."/>
            <person name="Negash T."/>
            <person name="Nguyen T."/>
            <person name="Nguyen N."/>
            <person name="Nicol R."/>
            <person name="Norbu C."/>
            <person name="Norbu N."/>
            <person name="Novod N."/>
            <person name="O'Neill B."/>
            <person name="Osman S."/>
            <person name="Markiewicz E."/>
            <person name="Oyono O.L."/>
            <person name="Patti C."/>
            <person name="Phunkhang P."/>
            <person name="Pierre F."/>
            <person name="Priest M."/>
            <person name="Raghuraman S."/>
            <person name="Rege F."/>
            <person name="Reyes R."/>
            <person name="Rise C."/>
            <person name="Rogov P."/>
            <person name="Ross K."/>
            <person name="Ryan E."/>
            <person name="Settipalli S."/>
            <person name="Shea T."/>
            <person name="Sherpa N."/>
            <person name="Shi L."/>
            <person name="Shih D."/>
            <person name="Sparrow T."/>
            <person name="Spaulding J."/>
            <person name="Stalker J."/>
            <person name="Stange-Thomann N."/>
            <person name="Stavropoulos S."/>
            <person name="Stone C."/>
            <person name="Strader C."/>
            <person name="Tesfaye S."/>
            <person name="Thomson T."/>
            <person name="Thoulutsang Y."/>
            <person name="Thoulutsang D."/>
            <person name="Topham K."/>
            <person name="Topping I."/>
            <person name="Tsamla T."/>
            <person name="Vassiliev H."/>
            <person name="Vo A."/>
            <person name="Wangchuk T."/>
            <person name="Wangdi T."/>
            <person name="Weiand M."/>
            <person name="Wilkinson J."/>
            <person name="Wilson A."/>
            <person name="Yadav S."/>
            <person name="Young G."/>
            <person name="Yu Q."/>
            <person name="Zembek L."/>
            <person name="Zhong D."/>
            <person name="Zimmer A."/>
            <person name="Zwirko Z."/>
            <person name="Jaffe D.B."/>
            <person name="Alvarez P."/>
            <person name="Brockman W."/>
            <person name="Butler J."/>
            <person name="Chin C."/>
            <person name="Gnerre S."/>
            <person name="Grabherr M."/>
            <person name="Kleber M."/>
            <person name="Mauceli E."/>
            <person name="MacCallum I."/>
        </authorList>
    </citation>
    <scope>NUCLEOTIDE SEQUENCE [LARGE SCALE GENOMIC DNA]</scope>
    <source>
        <strain evidence="13">Rob3c / Tucson 14021-0248.25</strain>
    </source>
</reference>
<feature type="compositionally biased region" description="Polar residues" evidence="8">
    <location>
        <begin position="966"/>
        <end position="975"/>
    </location>
</feature>
<dbReference type="GO" id="GO:0005938">
    <property type="term" value="C:cell cortex"/>
    <property type="evidence" value="ECO:0007669"/>
    <property type="project" value="EnsemblMetazoa"/>
</dbReference>
<dbReference type="CDD" id="cd08838">
    <property type="entry name" value="ArfGap_AGFG"/>
    <property type="match status" value="1"/>
</dbReference>
<dbReference type="PROSITE" id="PS50171">
    <property type="entry name" value="ZF_MATRIN"/>
    <property type="match status" value="1"/>
</dbReference>
<dbReference type="Proteomes" id="UP000001292">
    <property type="component" value="Unassembled WGS sequence"/>
</dbReference>
<feature type="region of interest" description="Disordered" evidence="8">
    <location>
        <begin position="600"/>
        <end position="647"/>
    </location>
</feature>
<dbReference type="CDD" id="cd00201">
    <property type="entry name" value="WW"/>
    <property type="match status" value="1"/>
</dbReference>
<keyword evidence="2" id="KW-0479">Metal-binding</keyword>
<dbReference type="InterPro" id="IPR001164">
    <property type="entry name" value="ArfGAP_dom"/>
</dbReference>
<keyword evidence="4 7" id="KW-0863">Zinc-finger</keyword>
<feature type="domain" description="WW" evidence="9">
    <location>
        <begin position="146"/>
        <end position="179"/>
    </location>
</feature>
<dbReference type="PROSITE" id="PS50020">
    <property type="entry name" value="WW_DOMAIN_2"/>
    <property type="match status" value="1"/>
</dbReference>
<dbReference type="InterPro" id="IPR038508">
    <property type="entry name" value="ArfGAP_dom_sf"/>
</dbReference>
<evidence type="ECO:0000313" key="12">
    <source>
        <dbReference type="EMBL" id="EDW45449.1"/>
    </source>
</evidence>
<dbReference type="PANTHER" id="PTHR46134">
    <property type="entry name" value="DRONGO, ISOFORM F"/>
    <property type="match status" value="1"/>
</dbReference>
<feature type="compositionally biased region" description="Basic residues" evidence="8">
    <location>
        <begin position="306"/>
        <end position="316"/>
    </location>
</feature>
<evidence type="ECO:0000256" key="4">
    <source>
        <dbReference type="ARBA" id="ARBA00022771"/>
    </source>
</evidence>
<dbReference type="HOGENOM" id="CLU_009711_0_0_1"/>
<evidence type="ECO:0000313" key="13">
    <source>
        <dbReference type="Proteomes" id="UP000001292"/>
    </source>
</evidence>
<comment type="subcellular location">
    <subcellularLocation>
        <location evidence="1">Nucleus</location>
    </subcellularLocation>
</comment>
<dbReference type="PANTHER" id="PTHR46134:SF3">
    <property type="entry name" value="ARFGAP WITH FG REPEATS 1"/>
    <property type="match status" value="1"/>
</dbReference>
<evidence type="ECO:0000256" key="1">
    <source>
        <dbReference type="ARBA" id="ARBA00004123"/>
    </source>
</evidence>
<dbReference type="SUPFAM" id="SSF57863">
    <property type="entry name" value="ArfGap/RecO-like zinc finger"/>
    <property type="match status" value="1"/>
</dbReference>
<name>B4ID23_DROSE</name>
<feature type="domain" description="Arf-GAP" evidence="10">
    <location>
        <begin position="442"/>
        <end position="563"/>
    </location>
</feature>
<dbReference type="Pfam" id="PF01412">
    <property type="entry name" value="ArfGap"/>
    <property type="match status" value="1"/>
</dbReference>
<dbReference type="Pfam" id="PF00397">
    <property type="entry name" value="WW"/>
    <property type="match status" value="1"/>
</dbReference>
<protein>
    <submittedName>
        <fullName evidence="12">GM16640</fullName>
    </submittedName>
</protein>
<dbReference type="InterPro" id="IPR013085">
    <property type="entry name" value="U1-CZ_Znf_C2H2"/>
</dbReference>
<organism evidence="13">
    <name type="scientific">Drosophila sechellia</name>
    <name type="common">Fruit fly</name>
    <dbReference type="NCBI Taxonomy" id="7238"/>
    <lineage>
        <taxon>Eukaryota</taxon>
        <taxon>Metazoa</taxon>
        <taxon>Ecdysozoa</taxon>
        <taxon>Arthropoda</taxon>
        <taxon>Hexapoda</taxon>
        <taxon>Insecta</taxon>
        <taxon>Pterygota</taxon>
        <taxon>Neoptera</taxon>
        <taxon>Endopterygota</taxon>
        <taxon>Diptera</taxon>
        <taxon>Brachycera</taxon>
        <taxon>Muscomorpha</taxon>
        <taxon>Ephydroidea</taxon>
        <taxon>Drosophilidae</taxon>
        <taxon>Drosophila</taxon>
        <taxon>Sophophora</taxon>
    </lineage>
</organism>
<evidence type="ECO:0000256" key="6">
    <source>
        <dbReference type="ARBA" id="ARBA00023242"/>
    </source>
</evidence>
<dbReference type="InterPro" id="IPR000690">
    <property type="entry name" value="Matrin/U1-C_Znf_C2H2"/>
</dbReference>
<dbReference type="PRINTS" id="PR00405">
    <property type="entry name" value="REVINTRACTNG"/>
</dbReference>
<keyword evidence="5" id="KW-0862">Zinc</keyword>
<dbReference type="InterPro" id="IPR037278">
    <property type="entry name" value="ARFGAP/RecO"/>
</dbReference>
<feature type="compositionally biased region" description="Polar residues" evidence="8">
    <location>
        <begin position="838"/>
        <end position="853"/>
    </location>
</feature>
<dbReference type="SUPFAM" id="SSF51045">
    <property type="entry name" value="WW domain"/>
    <property type="match status" value="1"/>
</dbReference>
<feature type="compositionally biased region" description="Low complexity" evidence="8">
    <location>
        <begin position="613"/>
        <end position="626"/>
    </location>
</feature>
<keyword evidence="13" id="KW-1185">Reference proteome</keyword>
<dbReference type="InterPro" id="IPR036020">
    <property type="entry name" value="WW_dom_sf"/>
</dbReference>
<feature type="region of interest" description="Disordered" evidence="8">
    <location>
        <begin position="959"/>
        <end position="1015"/>
    </location>
</feature>
<evidence type="ECO:0000256" key="5">
    <source>
        <dbReference type="ARBA" id="ARBA00022833"/>
    </source>
</evidence>
<dbReference type="Gene3D" id="1.10.220.150">
    <property type="entry name" value="Arf GTPase activating protein"/>
    <property type="match status" value="1"/>
</dbReference>
<evidence type="ECO:0000259" key="9">
    <source>
        <dbReference type="PROSITE" id="PS50020"/>
    </source>
</evidence>
<evidence type="ECO:0000256" key="7">
    <source>
        <dbReference type="PROSITE-ProRule" id="PRU00288"/>
    </source>
</evidence>
<feature type="compositionally biased region" description="Polar residues" evidence="8">
    <location>
        <begin position="600"/>
        <end position="612"/>
    </location>
</feature>
<sequence>MTEYWKSNERKFCDFCKCWLSDNKASVAFHESGKRHKMNVAKRITDISRSSEKSERERQKMDAEIRKMEEAAMKSYAQDVHSRGDMTARSINTVMRATASASASGGAHSSAGRSRQVDPMRLEGLSDEEEDQRRVAPGKVTIDAAVPEASLWVEGKSDEGHTYYWNVKTNESVWKPPKEGYLSYEEYERINQLAIDQQEISQAEESLKFRANVDEEVAREKKQKEERRQTFKTEEEAATKEIGQWQTVEVKAPEQPIDWQLPKTDYYIAAPVVSASSEPEPPVKKFKEKTIGGLDEEIAATAPATFKRKFIRKGNSRQRAEDYSAPHAASSYRTAVAPFAPYAAERSTHHHPLPPPEERLPSDTEQLAGSDEDRSQSQEAEAEEYDEERAGSGPSGRPLIAAAGATTTTTSTTVVPEAVQRAAAKGATETATMAVVRKKQDDKYLLALRELVASGTGGNRQCFDCGQKGPTYVNMTIGSFVCTRCSGVLRGLTPPHRVKSISMATFTQDEIDFLRSHGNELCAKTWLGLWDPKRAVHQQEQRDLMIDKYERKRYYLEPASPLKSLANAVNLKSSAPATNHTQNGHHNGYASIHLTPPAAQRTSANGLQKVANSSSNSSGKTSSSISRPHYNHHNNSQNNNHDAFGLSGGLSSLNSAGSTSTGALSDTSSCASNGFGADCDFVADFGSANIFDATSARSTGSPAVSSVSSVGSSNGYAKVQPIRAAHLQQQQQLQHQQQQLLNGNGHQGTENFADFDHAPIYNAVAPPTFNDWISDWSRRGFHDPFDDCDDSPPGVRPPASAQVPAVSSPLPTVREEPELAWNFWEMEMRIEEQEKNSQTEPQEMSYSFSNRTTAPLSPSNPFLPYLVNEEQHRNHPEKPSFSYSLFSSISNSSQEDQADDHEMNVLNANFHDFFTWSAPLQNGHANSPPKGGSAAMAPSEDRYAALKDLDEQLRELKASEGATEAPTPTNGNVQATDAFGGALNNNPNPFKGHQQQQLSSHRVNPFQQQQQQQHQQNLYGQLTLIPNAYGSSPQQQMGHHLLQQQQQQQSFFNFNNNGFAISQGLPNGCGFGSMQPAPVMANNPFAASGAMNTNNPFL</sequence>
<dbReference type="GO" id="GO:0016020">
    <property type="term" value="C:membrane"/>
    <property type="evidence" value="ECO:0007669"/>
    <property type="project" value="TreeGrafter"/>
</dbReference>
<dbReference type="GO" id="GO:0005634">
    <property type="term" value="C:nucleus"/>
    <property type="evidence" value="ECO:0007669"/>
    <property type="project" value="UniProtKB-SubCell"/>
</dbReference>
<evidence type="ECO:0000259" key="10">
    <source>
        <dbReference type="PROSITE" id="PS50115"/>
    </source>
</evidence>
<dbReference type="Gene3D" id="3.30.160.60">
    <property type="entry name" value="Classic Zinc Finger"/>
    <property type="match status" value="1"/>
</dbReference>
<keyword evidence="6" id="KW-0539">Nucleus</keyword>